<dbReference type="Pfam" id="PF05327">
    <property type="entry name" value="RRN3"/>
    <property type="match status" value="2"/>
</dbReference>
<keyword evidence="3" id="KW-1185">Reference proteome</keyword>
<dbReference type="InterPro" id="IPR007991">
    <property type="entry name" value="RNA_pol_I_trans_ini_fac_RRN3"/>
</dbReference>
<comment type="similarity">
    <text evidence="1">Belongs to the RRN3 family.</text>
</comment>
<dbReference type="GO" id="GO:0001181">
    <property type="term" value="F:RNA polymerase I general transcription initiation factor activity"/>
    <property type="evidence" value="ECO:0007669"/>
    <property type="project" value="InterPro"/>
</dbReference>
<comment type="caution">
    <text evidence="2">The sequence shown here is derived from an EMBL/GenBank/DDBJ whole genome shotgun (WGS) entry which is preliminary data.</text>
</comment>
<name>A0AAD3P7M4_NEPGR</name>
<dbReference type="GO" id="GO:0001042">
    <property type="term" value="F:RNA polymerase I core binding"/>
    <property type="evidence" value="ECO:0007669"/>
    <property type="project" value="TreeGrafter"/>
</dbReference>
<dbReference type="Proteomes" id="UP001279734">
    <property type="component" value="Unassembled WGS sequence"/>
</dbReference>
<evidence type="ECO:0000313" key="3">
    <source>
        <dbReference type="Proteomes" id="UP001279734"/>
    </source>
</evidence>
<evidence type="ECO:0000256" key="1">
    <source>
        <dbReference type="ARBA" id="ARBA00010098"/>
    </source>
</evidence>
<dbReference type="EMBL" id="BSYO01000001">
    <property type="protein sequence ID" value="GMG99857.1"/>
    <property type="molecule type" value="Genomic_DNA"/>
</dbReference>
<proteinExistence type="inferred from homology"/>
<organism evidence="2 3">
    <name type="scientific">Nepenthes gracilis</name>
    <name type="common">Slender pitcher plant</name>
    <dbReference type="NCBI Taxonomy" id="150966"/>
    <lineage>
        <taxon>Eukaryota</taxon>
        <taxon>Viridiplantae</taxon>
        <taxon>Streptophyta</taxon>
        <taxon>Embryophyta</taxon>
        <taxon>Tracheophyta</taxon>
        <taxon>Spermatophyta</taxon>
        <taxon>Magnoliopsida</taxon>
        <taxon>eudicotyledons</taxon>
        <taxon>Gunneridae</taxon>
        <taxon>Pentapetalae</taxon>
        <taxon>Caryophyllales</taxon>
        <taxon>Nepenthaceae</taxon>
        <taxon>Nepenthes</taxon>
    </lineage>
</organism>
<gene>
    <name evidence="2" type="ORF">Nepgr_001697</name>
</gene>
<reference evidence="2" key="1">
    <citation type="submission" date="2023-05" db="EMBL/GenBank/DDBJ databases">
        <title>Nepenthes gracilis genome sequencing.</title>
        <authorList>
            <person name="Fukushima K."/>
        </authorList>
    </citation>
    <scope>NUCLEOTIDE SEQUENCE</scope>
    <source>
        <strain evidence="2">SING2019-196</strain>
    </source>
</reference>
<dbReference type="AlphaFoldDB" id="A0AAD3P7M4"/>
<dbReference type="GO" id="GO:0006361">
    <property type="term" value="P:transcription initiation at RNA polymerase I promoter"/>
    <property type="evidence" value="ECO:0007669"/>
    <property type="project" value="InterPro"/>
</dbReference>
<dbReference type="GO" id="GO:0005634">
    <property type="term" value="C:nucleus"/>
    <property type="evidence" value="ECO:0007669"/>
    <property type="project" value="TreeGrafter"/>
</dbReference>
<sequence>MGVELAIERTEYYSMDDADFSDSELVNHVKEALVSASAGNLDSCSQLEGVLHRKGQLAPDEVALLVTSLKALSGAVSYIDDVYHQSLLGSIFGMSMWNYGPDVMDALADLIMSLPRCVAKKEQVMCRVHSAFKDIADLVPLAPSRLLPIIIHKMPNIFTKEPLMAIFVENMLRLEASAVGELVGRRTLIMAVVDRLIDLDVEIGWDDILSEEPTKGIFEMELEDEATAAEEDGIEFPRESLTRKSLGGNVVVDKLDSLMVLTFEHLKSCEISGRLVEVFEYLLQSFQVTVLNVYKSKFAQFVMFYACSLDPENCGVRFAKLLANIFVCSDSPTYQEVRDAARAYIGDTGLLDFVLEISGKSRCGKLPRSTELEPSNQSSKYCLEDISTTITNSDGMIDSNGKFSSSKITRFQLSKDIFYLYRCILKERKPGLSSSGMLTAVPLATRIVLDCKHLVKEFRQELPSRAMEGTAEIFCTLQIKDKDGQLSQCQSHLLNCLS</sequence>
<evidence type="ECO:0000313" key="2">
    <source>
        <dbReference type="EMBL" id="GMG99857.1"/>
    </source>
</evidence>
<dbReference type="PANTHER" id="PTHR12790:SF0">
    <property type="entry name" value="RNA POLYMERASE I-SPECIFIC TRANSCRIPTION INITIATION FACTOR RRN3-RELATED"/>
    <property type="match status" value="1"/>
</dbReference>
<protein>
    <submittedName>
        <fullName evidence="2">Uncharacterized protein</fullName>
    </submittedName>
</protein>
<accession>A0AAD3P7M4</accession>
<dbReference type="PANTHER" id="PTHR12790">
    <property type="entry name" value="TRANSCRIPTION INITIATION FACTOR IA RRN3"/>
    <property type="match status" value="1"/>
</dbReference>